<reference evidence="1 2" key="1">
    <citation type="submission" date="2021-10" db="EMBL/GenBank/DDBJ databases">
        <authorList>
            <person name="Criscuolo A."/>
        </authorList>
    </citation>
    <scope>NUCLEOTIDE SEQUENCE [LARGE SCALE GENOMIC DNA]</scope>
    <source>
        <strain evidence="2">CIP 111899</strain>
    </source>
</reference>
<protein>
    <recommendedName>
        <fullName evidence="3">Fur-regulated basic protein FbpA</fullName>
    </recommendedName>
</protein>
<dbReference type="Proteomes" id="UP000789423">
    <property type="component" value="Unassembled WGS sequence"/>
</dbReference>
<evidence type="ECO:0000313" key="2">
    <source>
        <dbReference type="Proteomes" id="UP000789423"/>
    </source>
</evidence>
<comment type="caution">
    <text evidence="1">The sequence shown here is derived from an EMBL/GenBank/DDBJ whole genome shotgun (WGS) entry which is preliminary data.</text>
</comment>
<keyword evidence="2" id="KW-1185">Reference proteome</keyword>
<dbReference type="RefSeq" id="WP_230576849.1">
    <property type="nucleotide sequence ID" value="NZ_CAKJTI010000044.1"/>
</dbReference>
<evidence type="ECO:0008006" key="3">
    <source>
        <dbReference type="Google" id="ProtNLM"/>
    </source>
</evidence>
<name>A0ABM8YGF8_9BACI</name>
<gene>
    <name evidence="1" type="ORF">BACCIP111899_04145</name>
</gene>
<proteinExistence type="predicted"/>
<organism evidence="1 2">
    <name type="scientific">Bacillus rhizoplanae</name>
    <dbReference type="NCBI Taxonomy" id="2880966"/>
    <lineage>
        <taxon>Bacteria</taxon>
        <taxon>Bacillati</taxon>
        <taxon>Bacillota</taxon>
        <taxon>Bacilli</taxon>
        <taxon>Bacillales</taxon>
        <taxon>Bacillaceae</taxon>
        <taxon>Bacillus</taxon>
    </lineage>
</organism>
<dbReference type="EMBL" id="CAKJTI010000044">
    <property type="protein sequence ID" value="CAG9614912.1"/>
    <property type="molecule type" value="Genomic_DNA"/>
</dbReference>
<sequence length="59" mass="6953">MKKVKTVAFNMLNPIDRRLYNHMKRQGYFSTHIKRLIQRDLEQGKNVSSEGSSTKLKTE</sequence>
<evidence type="ECO:0000313" key="1">
    <source>
        <dbReference type="EMBL" id="CAG9614912.1"/>
    </source>
</evidence>
<accession>A0ABM8YGF8</accession>